<evidence type="ECO:0000256" key="9">
    <source>
        <dbReference type="ARBA" id="ARBA00022857"/>
    </source>
</evidence>
<comment type="similarity">
    <text evidence="4 12">In the N-terminal section; belongs to the cytidine and deoxycytidylate deaminase family.</text>
</comment>
<comment type="similarity">
    <text evidence="5 12">In the C-terminal section; belongs to the HTP reductase family.</text>
</comment>
<dbReference type="PROSITE" id="PS00903">
    <property type="entry name" value="CYT_DCMP_DEAMINASES_1"/>
    <property type="match status" value="1"/>
</dbReference>
<evidence type="ECO:0000313" key="17">
    <source>
        <dbReference type="EMBL" id="WZU62096.1"/>
    </source>
</evidence>
<dbReference type="EMBL" id="CP151762">
    <property type="protein sequence ID" value="WZU62096.1"/>
    <property type="molecule type" value="Genomic_DNA"/>
</dbReference>
<feature type="binding site" evidence="14">
    <location>
        <position position="157"/>
    </location>
    <ligand>
        <name>NADP(+)</name>
        <dbReference type="ChEBI" id="CHEBI:58349"/>
    </ligand>
</feature>
<evidence type="ECO:0000256" key="4">
    <source>
        <dbReference type="ARBA" id="ARBA00005259"/>
    </source>
</evidence>
<dbReference type="Gene3D" id="3.40.430.10">
    <property type="entry name" value="Dihydrofolate Reductase, subunit A"/>
    <property type="match status" value="1"/>
</dbReference>
<dbReference type="KEGG" id="yag:AABB28_09135"/>
<feature type="binding site" evidence="14">
    <location>
        <position position="187"/>
    </location>
    <ligand>
        <name>substrate</name>
    </ligand>
</feature>
<dbReference type="Pfam" id="PF01872">
    <property type="entry name" value="RibD_C"/>
    <property type="match status" value="1"/>
</dbReference>
<dbReference type="RefSeq" id="WP_342068509.1">
    <property type="nucleotide sequence ID" value="NZ_CP151762.1"/>
</dbReference>
<feature type="binding site" evidence="14">
    <location>
        <begin position="296"/>
        <end position="302"/>
    </location>
    <ligand>
        <name>NADP(+)</name>
        <dbReference type="ChEBI" id="CHEBI:58349"/>
    </ligand>
</feature>
<dbReference type="EC" id="3.5.4.26" evidence="12"/>
<comment type="function">
    <text evidence="1 12">Converts 2,5-diamino-6-(ribosylamino)-4(3h)-pyrimidinone 5'-phosphate into 5-amino-6-(ribosylamino)-2,4(1h,3h)-pyrimidinedione 5'-phosphate.</text>
</comment>
<dbReference type="PANTHER" id="PTHR38011:SF7">
    <property type="entry name" value="2,5-DIAMINO-6-RIBOSYLAMINO-4(3H)-PYRIMIDINONE 5'-PHOSPHATE REDUCTASE"/>
    <property type="match status" value="1"/>
</dbReference>
<evidence type="ECO:0000256" key="10">
    <source>
        <dbReference type="ARBA" id="ARBA00023002"/>
    </source>
</evidence>
<feature type="binding site" evidence="14">
    <location>
        <position position="294"/>
    </location>
    <ligand>
        <name>substrate</name>
    </ligand>
</feature>
<feature type="binding site" evidence="14">
    <location>
        <position position="210"/>
    </location>
    <ligand>
        <name>substrate</name>
    </ligand>
</feature>
<keyword evidence="12 17" id="KW-0378">Hydrolase</keyword>
<dbReference type="InterPro" id="IPR004794">
    <property type="entry name" value="Eubact_RibD"/>
</dbReference>
<comment type="catalytic activity">
    <reaction evidence="12">
        <text>2,5-diamino-6-hydroxy-4-(5-phosphoribosylamino)-pyrimidine + H2O + H(+) = 5-amino-6-(5-phospho-D-ribosylamino)uracil + NH4(+)</text>
        <dbReference type="Rhea" id="RHEA:21868"/>
        <dbReference type="ChEBI" id="CHEBI:15377"/>
        <dbReference type="ChEBI" id="CHEBI:15378"/>
        <dbReference type="ChEBI" id="CHEBI:28938"/>
        <dbReference type="ChEBI" id="CHEBI:58453"/>
        <dbReference type="ChEBI" id="CHEBI:58614"/>
        <dbReference type="EC" id="3.5.4.26"/>
    </reaction>
</comment>
<evidence type="ECO:0000256" key="15">
    <source>
        <dbReference type="PIRSR" id="PIRSR006769-3"/>
    </source>
</evidence>
<dbReference type="SUPFAM" id="SSF53927">
    <property type="entry name" value="Cytidine deaminase-like"/>
    <property type="match status" value="1"/>
</dbReference>
<dbReference type="InterPro" id="IPR002734">
    <property type="entry name" value="RibDG_C"/>
</dbReference>
<dbReference type="GO" id="GO:0009231">
    <property type="term" value="P:riboflavin biosynthetic process"/>
    <property type="evidence" value="ECO:0007669"/>
    <property type="project" value="UniProtKB-KW"/>
</dbReference>
<feature type="binding site" evidence="14">
    <location>
        <position position="173"/>
    </location>
    <ligand>
        <name>NADP(+)</name>
        <dbReference type="ChEBI" id="CHEBI:58349"/>
    </ligand>
</feature>
<evidence type="ECO:0000256" key="1">
    <source>
        <dbReference type="ARBA" id="ARBA00002151"/>
    </source>
</evidence>
<keyword evidence="18" id="KW-1185">Reference proteome</keyword>
<feature type="binding site" evidence="14">
    <location>
        <position position="171"/>
    </location>
    <ligand>
        <name>substrate</name>
    </ligand>
</feature>
<evidence type="ECO:0000256" key="12">
    <source>
        <dbReference type="PIRNR" id="PIRNR006769"/>
    </source>
</evidence>
<dbReference type="PROSITE" id="PS51747">
    <property type="entry name" value="CYT_DCMP_DEAMINASES_2"/>
    <property type="match status" value="1"/>
</dbReference>
<evidence type="ECO:0000256" key="8">
    <source>
        <dbReference type="ARBA" id="ARBA00022833"/>
    </source>
</evidence>
<dbReference type="InterPro" id="IPR016192">
    <property type="entry name" value="APOBEC/CMP_deaminase_Zn-bd"/>
</dbReference>
<comment type="catalytic activity">
    <reaction evidence="12">
        <text>5-amino-6-(5-phospho-D-ribitylamino)uracil + NADP(+) = 5-amino-6-(5-phospho-D-ribosylamino)uracil + NADPH + H(+)</text>
        <dbReference type="Rhea" id="RHEA:17845"/>
        <dbReference type="ChEBI" id="CHEBI:15378"/>
        <dbReference type="ChEBI" id="CHEBI:57783"/>
        <dbReference type="ChEBI" id="CHEBI:58349"/>
        <dbReference type="ChEBI" id="CHEBI:58421"/>
        <dbReference type="ChEBI" id="CHEBI:58453"/>
        <dbReference type="EC" id="1.1.1.193"/>
    </reaction>
</comment>
<reference evidence="17 18" key="1">
    <citation type="submission" date="2024-04" db="EMBL/GenBank/DDBJ databases">
        <title>Phylogenomic analyses of a clade within the roseobacter group suggest taxonomic reassignments of species of the genera Aestuariivita, Citreicella, Loktanella, Nautella, Pelagibaca, Ruegeria, Thalassobius, Thiobacimonas and Tropicibacter, and the proposal o.</title>
        <authorList>
            <person name="Jeon C.O."/>
        </authorList>
    </citation>
    <scope>NUCLEOTIDE SEQUENCE [LARGE SCALE GENOMIC DNA]</scope>
    <source>
        <strain evidence="17 18">G8-12</strain>
    </source>
</reference>
<feature type="binding site" evidence="15">
    <location>
        <position position="78"/>
    </location>
    <ligand>
        <name>Zn(2+)</name>
        <dbReference type="ChEBI" id="CHEBI:29105"/>
        <note>catalytic</note>
    </ligand>
</feature>
<keyword evidence="10 12" id="KW-0560">Oxidoreductase</keyword>
<dbReference type="GO" id="GO:0050661">
    <property type="term" value="F:NADP binding"/>
    <property type="evidence" value="ECO:0007669"/>
    <property type="project" value="InterPro"/>
</dbReference>
<feature type="domain" description="CMP/dCMP-type deaminase" evidence="16">
    <location>
        <begin position="4"/>
        <end position="126"/>
    </location>
</feature>
<dbReference type="PIRSF" id="PIRSF006769">
    <property type="entry name" value="RibD"/>
    <property type="match status" value="1"/>
</dbReference>
<organism evidence="17 18">
    <name type="scientific">Yoonia algicola</name>
    <dbReference type="NCBI Taxonomy" id="3137368"/>
    <lineage>
        <taxon>Bacteria</taxon>
        <taxon>Pseudomonadati</taxon>
        <taxon>Pseudomonadota</taxon>
        <taxon>Alphaproteobacteria</taxon>
        <taxon>Rhodobacterales</taxon>
        <taxon>Paracoccaceae</taxon>
        <taxon>Yoonia</taxon>
    </lineage>
</organism>
<dbReference type="PANTHER" id="PTHR38011">
    <property type="entry name" value="DIHYDROFOLATE REDUCTASE FAMILY PROTEIN (AFU_ORTHOLOGUE AFUA_8G06820)"/>
    <property type="match status" value="1"/>
</dbReference>
<dbReference type="InterPro" id="IPR002125">
    <property type="entry name" value="CMP_dCMP_dom"/>
</dbReference>
<proteinExistence type="inferred from homology"/>
<feature type="binding site" evidence="15">
    <location>
        <position position="87"/>
    </location>
    <ligand>
        <name>Zn(2+)</name>
        <dbReference type="ChEBI" id="CHEBI:29105"/>
        <note>catalytic</note>
    </ligand>
</feature>
<keyword evidence="9 12" id="KW-0521">NADP</keyword>
<gene>
    <name evidence="17" type="primary">ribD</name>
    <name evidence="17" type="ORF">AABB28_09135</name>
</gene>
<dbReference type="InterPro" id="IPR016193">
    <property type="entry name" value="Cytidine_deaminase-like"/>
</dbReference>
<keyword evidence="7 12" id="KW-0479">Metal-binding</keyword>
<keyword evidence="6 12" id="KW-0686">Riboflavin biosynthesis</keyword>
<dbReference type="NCBIfam" id="TIGR00326">
    <property type="entry name" value="eubact_ribD"/>
    <property type="match status" value="1"/>
</dbReference>
<comment type="pathway">
    <text evidence="3 12">Cofactor biosynthesis; riboflavin biosynthesis; 5-amino-6-(D-ribitylamino)uracil from GTP: step 3/4.</text>
</comment>
<dbReference type="GO" id="GO:0008270">
    <property type="term" value="F:zinc ion binding"/>
    <property type="evidence" value="ECO:0007669"/>
    <property type="project" value="InterPro"/>
</dbReference>
<dbReference type="AlphaFoldDB" id="A0AAN0M5R6"/>
<evidence type="ECO:0000256" key="3">
    <source>
        <dbReference type="ARBA" id="ARBA00004910"/>
    </source>
</evidence>
<evidence type="ECO:0000256" key="13">
    <source>
        <dbReference type="PIRSR" id="PIRSR006769-1"/>
    </source>
</evidence>
<dbReference type="EC" id="1.1.1.193" evidence="12"/>
<dbReference type="GO" id="GO:0008703">
    <property type="term" value="F:5-amino-6-(5-phosphoribosylamino)uracil reductase activity"/>
    <property type="evidence" value="ECO:0007669"/>
    <property type="project" value="UniProtKB-EC"/>
</dbReference>
<evidence type="ECO:0000256" key="6">
    <source>
        <dbReference type="ARBA" id="ARBA00022619"/>
    </source>
</evidence>
<name>A0AAN0M5R6_9RHOB</name>
<dbReference type="CDD" id="cd01284">
    <property type="entry name" value="Riboflavin_deaminase-reductase"/>
    <property type="match status" value="1"/>
</dbReference>
<evidence type="ECO:0000256" key="7">
    <source>
        <dbReference type="ARBA" id="ARBA00022723"/>
    </source>
</evidence>
<accession>A0AAN0M5R6</accession>
<dbReference type="SUPFAM" id="SSF53597">
    <property type="entry name" value="Dihydrofolate reductase-like"/>
    <property type="match status" value="1"/>
</dbReference>
<dbReference type="InterPro" id="IPR050765">
    <property type="entry name" value="Riboflavin_Biosynth_HTPR"/>
</dbReference>
<dbReference type="Gene3D" id="3.40.140.10">
    <property type="entry name" value="Cytidine Deaminase, domain 2"/>
    <property type="match status" value="1"/>
</dbReference>
<evidence type="ECO:0000256" key="11">
    <source>
        <dbReference type="ARBA" id="ARBA00023268"/>
    </source>
</evidence>
<sequence>MTQSQDDRFMALALMLGRRGMGRVWPNPAVGCVIVKEGRIVGRGWTADGGRPHAETRALAHAGPAAQGATAYVTLEPCAHQGQTPPCSQALIDAGVARVVVATGDPDARVAGRGIAMLRDAGIVVDCGVGEAESLRDHAGFLLRTKENRPFVTLKMAGTLDGRIATATGESQWITGPEARRDVHMRRARHDAVMVGAGTVRADDPSLTVRGLGINHQSVRVVVSRAMKIPATGNLAQTAHQIPVWLCHGAEADVTDWTAKGAQSLPCATASGQVDPASVMEALAAQGVTRVFCEGGGMLAASLLNAGLVDQLIVYSAGAAIGAEGTPMLAAMGIDRLASAPRFVLESVRAVGQDICHIWSRKPEVQRHKNA</sequence>
<evidence type="ECO:0000256" key="5">
    <source>
        <dbReference type="ARBA" id="ARBA00007417"/>
    </source>
</evidence>
<dbReference type="InterPro" id="IPR011549">
    <property type="entry name" value="RibD_C"/>
</dbReference>
<protein>
    <recommendedName>
        <fullName evidence="12">Riboflavin biosynthesis protein RibD</fullName>
    </recommendedName>
    <domain>
        <recommendedName>
            <fullName evidence="12">Diaminohydroxyphosphoribosylaminopyrimidine deaminase</fullName>
            <shortName evidence="12">DRAP deaminase</shortName>
            <ecNumber evidence="12">3.5.4.26</ecNumber>
        </recommendedName>
        <alternativeName>
            <fullName evidence="12">Riboflavin-specific deaminase</fullName>
        </alternativeName>
    </domain>
    <domain>
        <recommendedName>
            <fullName evidence="12">5-amino-6-(5-phosphoribosylamino)uracil reductase</fullName>
            <ecNumber evidence="12">1.1.1.193</ecNumber>
        </recommendedName>
        <alternativeName>
            <fullName evidence="12">HTP reductase</fullName>
        </alternativeName>
    </domain>
</protein>
<dbReference type="Pfam" id="PF00383">
    <property type="entry name" value="dCMP_cyt_deam_1"/>
    <property type="match status" value="1"/>
</dbReference>
<feature type="binding site" evidence="15">
    <location>
        <position position="53"/>
    </location>
    <ligand>
        <name>Zn(2+)</name>
        <dbReference type="ChEBI" id="CHEBI:29105"/>
        <note>catalytic</note>
    </ligand>
</feature>
<comment type="cofactor">
    <cofactor evidence="12 15">
        <name>Zn(2+)</name>
        <dbReference type="ChEBI" id="CHEBI:29105"/>
    </cofactor>
    <text evidence="12 15">Binds 1 zinc ion.</text>
</comment>
<dbReference type="Proteomes" id="UP001451782">
    <property type="component" value="Chromosome"/>
</dbReference>
<keyword evidence="8 12" id="KW-0862">Zinc</keyword>
<feature type="binding site" evidence="14">
    <location>
        <position position="203"/>
    </location>
    <ligand>
        <name>substrate</name>
    </ligand>
</feature>
<evidence type="ECO:0000256" key="2">
    <source>
        <dbReference type="ARBA" id="ARBA00004882"/>
    </source>
</evidence>
<feature type="active site" description="Proton donor" evidence="13">
    <location>
        <position position="55"/>
    </location>
</feature>
<dbReference type="InterPro" id="IPR024072">
    <property type="entry name" value="DHFR-like_dom_sf"/>
</dbReference>
<comment type="pathway">
    <text evidence="2 12">Cofactor biosynthesis; riboflavin biosynthesis; 5-amino-6-(D-ribitylamino)uracil from GTP: step 2/4.</text>
</comment>
<dbReference type="GO" id="GO:0008835">
    <property type="term" value="F:diaminohydroxyphosphoribosylaminopyrimidine deaminase activity"/>
    <property type="evidence" value="ECO:0007669"/>
    <property type="project" value="UniProtKB-EC"/>
</dbReference>
<dbReference type="NCBIfam" id="TIGR00227">
    <property type="entry name" value="ribD_Cterm"/>
    <property type="match status" value="1"/>
</dbReference>
<feature type="binding site" evidence="14">
    <location>
        <position position="207"/>
    </location>
    <ligand>
        <name>substrate</name>
    </ligand>
</feature>
<keyword evidence="11" id="KW-0511">Multifunctional enzyme</keyword>
<evidence type="ECO:0000313" key="18">
    <source>
        <dbReference type="Proteomes" id="UP001451782"/>
    </source>
</evidence>
<evidence type="ECO:0000256" key="14">
    <source>
        <dbReference type="PIRSR" id="PIRSR006769-2"/>
    </source>
</evidence>
<feature type="binding site" evidence="14">
    <location>
        <position position="199"/>
    </location>
    <ligand>
        <name>NADP(+)</name>
        <dbReference type="ChEBI" id="CHEBI:58349"/>
    </ligand>
</feature>
<evidence type="ECO:0000259" key="16">
    <source>
        <dbReference type="PROSITE" id="PS51747"/>
    </source>
</evidence>